<proteinExistence type="predicted"/>
<organism evidence="1">
    <name type="scientific">bioreactor metagenome</name>
    <dbReference type="NCBI Taxonomy" id="1076179"/>
    <lineage>
        <taxon>unclassified sequences</taxon>
        <taxon>metagenomes</taxon>
        <taxon>ecological metagenomes</taxon>
    </lineage>
</organism>
<comment type="caution">
    <text evidence="1">The sequence shown here is derived from an EMBL/GenBank/DDBJ whole genome shotgun (WGS) entry which is preliminary data.</text>
</comment>
<gene>
    <name evidence="1" type="ORF">SDC9_25374</name>
</gene>
<reference evidence="1" key="1">
    <citation type="submission" date="2019-08" db="EMBL/GenBank/DDBJ databases">
        <authorList>
            <person name="Kucharzyk K."/>
            <person name="Murdoch R.W."/>
            <person name="Higgins S."/>
            <person name="Loffler F."/>
        </authorList>
    </citation>
    <scope>NUCLEOTIDE SEQUENCE</scope>
</reference>
<dbReference type="AlphaFoldDB" id="A0A644UKK9"/>
<evidence type="ECO:0000313" key="1">
    <source>
        <dbReference type="EMBL" id="MPL79494.1"/>
    </source>
</evidence>
<name>A0A644UKK9_9ZZZZ</name>
<accession>A0A644UKK9</accession>
<protein>
    <submittedName>
        <fullName evidence="1">Uncharacterized protein</fullName>
    </submittedName>
</protein>
<sequence length="86" mass="9689">MDSYAIQKNSEKSFTVIITSPHSLAWRPLDSEGISIVENDCTVDENGRNYIWTVEVDKPGTYEFRILHQSGDGVYKKLVIPLISAT</sequence>
<dbReference type="EMBL" id="VSSQ01000127">
    <property type="protein sequence ID" value="MPL79494.1"/>
    <property type="molecule type" value="Genomic_DNA"/>
</dbReference>